<sequence>MTMRQDRIWDVAGRAAPQAARAGLCSPPSKPHAVAATAASVPNPRDFWGRFSGPEEFERVRLWRLSVPNLEKYKVKRTSIVRSDPLYEMLSYKYLIRC</sequence>
<keyword evidence="2" id="KW-1185">Reference proteome</keyword>
<reference evidence="1" key="2">
    <citation type="submission" date="2021-08" db="EMBL/GenBank/DDBJ databases">
        <authorList>
            <person name="Eriksson T."/>
        </authorList>
    </citation>
    <scope>NUCLEOTIDE SEQUENCE</scope>
    <source>
        <strain evidence="1">Stoneville</strain>
        <tissue evidence="1">Whole head</tissue>
    </source>
</reference>
<name>A0A8J6HN76_TENMO</name>
<proteinExistence type="predicted"/>
<evidence type="ECO:0000313" key="1">
    <source>
        <dbReference type="EMBL" id="KAH0817318.1"/>
    </source>
</evidence>
<accession>A0A8J6HN76</accession>
<comment type="caution">
    <text evidence="1">The sequence shown here is derived from an EMBL/GenBank/DDBJ whole genome shotgun (WGS) entry which is preliminary data.</text>
</comment>
<evidence type="ECO:0000313" key="2">
    <source>
        <dbReference type="Proteomes" id="UP000719412"/>
    </source>
</evidence>
<reference evidence="1" key="1">
    <citation type="journal article" date="2020" name="J Insects Food Feed">
        <title>The yellow mealworm (Tenebrio molitor) genome: a resource for the emerging insects as food and feed industry.</title>
        <authorList>
            <person name="Eriksson T."/>
            <person name="Andere A."/>
            <person name="Kelstrup H."/>
            <person name="Emery V."/>
            <person name="Picard C."/>
        </authorList>
    </citation>
    <scope>NUCLEOTIDE SEQUENCE</scope>
    <source>
        <strain evidence="1">Stoneville</strain>
        <tissue evidence="1">Whole head</tissue>
    </source>
</reference>
<gene>
    <name evidence="1" type="ORF">GEV33_005474</name>
</gene>
<dbReference type="AlphaFoldDB" id="A0A8J6HN76"/>
<dbReference type="Proteomes" id="UP000719412">
    <property type="component" value="Unassembled WGS sequence"/>
</dbReference>
<protein>
    <submittedName>
        <fullName evidence="1">Uncharacterized protein</fullName>
    </submittedName>
</protein>
<dbReference type="EMBL" id="JABDTM020019742">
    <property type="protein sequence ID" value="KAH0817318.1"/>
    <property type="molecule type" value="Genomic_DNA"/>
</dbReference>
<organism evidence="1 2">
    <name type="scientific">Tenebrio molitor</name>
    <name type="common">Yellow mealworm beetle</name>
    <dbReference type="NCBI Taxonomy" id="7067"/>
    <lineage>
        <taxon>Eukaryota</taxon>
        <taxon>Metazoa</taxon>
        <taxon>Ecdysozoa</taxon>
        <taxon>Arthropoda</taxon>
        <taxon>Hexapoda</taxon>
        <taxon>Insecta</taxon>
        <taxon>Pterygota</taxon>
        <taxon>Neoptera</taxon>
        <taxon>Endopterygota</taxon>
        <taxon>Coleoptera</taxon>
        <taxon>Polyphaga</taxon>
        <taxon>Cucujiformia</taxon>
        <taxon>Tenebrionidae</taxon>
        <taxon>Tenebrio</taxon>
    </lineage>
</organism>